<evidence type="ECO:0000256" key="5">
    <source>
        <dbReference type="ARBA" id="ARBA00023235"/>
    </source>
</evidence>
<dbReference type="HAMAP" id="MF_00375">
    <property type="entry name" value="HemL_aminotrans_3"/>
    <property type="match status" value="1"/>
</dbReference>
<dbReference type="KEGG" id="hco:LOKO_01097"/>
<dbReference type="GO" id="GO:0005737">
    <property type="term" value="C:cytoplasm"/>
    <property type="evidence" value="ECO:0007669"/>
    <property type="project" value="UniProtKB-SubCell"/>
</dbReference>
<dbReference type="PANTHER" id="PTHR43713">
    <property type="entry name" value="GLUTAMATE-1-SEMIALDEHYDE 2,1-AMINOMUTASE"/>
    <property type="match status" value="1"/>
</dbReference>
<evidence type="ECO:0000256" key="4">
    <source>
        <dbReference type="ARBA" id="ARBA00022898"/>
    </source>
</evidence>
<comment type="pathway">
    <text evidence="2">Porphyrin-containing compound metabolism; protoporphyrin-IX biosynthesis; 5-aminolevulinate from L-glutamyl-tRNA(Glu): step 2/2.</text>
</comment>
<dbReference type="NCBIfam" id="TIGR00713">
    <property type="entry name" value="hemL"/>
    <property type="match status" value="1"/>
</dbReference>
<keyword evidence="10" id="KW-1185">Reference proteome</keyword>
<dbReference type="InterPro" id="IPR004639">
    <property type="entry name" value="4pyrrol_synth_GluAld_NH2Trfase"/>
</dbReference>
<feature type="domain" description="Pyridoxamine kinase/Phosphomethylpyrimidine kinase" evidence="8">
    <location>
        <begin position="18"/>
        <end position="257"/>
    </location>
</feature>
<gene>
    <name evidence="7 9" type="primary">hemL</name>
    <name evidence="9" type="ORF">LOKO_01097</name>
</gene>
<proteinExistence type="inferred from homology"/>
<dbReference type="SUPFAM" id="SSF53383">
    <property type="entry name" value="PLP-dependent transferases"/>
    <property type="match status" value="1"/>
</dbReference>
<comment type="catalytic activity">
    <reaction evidence="7">
        <text>(S)-4-amino-5-oxopentanoate = 5-aminolevulinate</text>
        <dbReference type="Rhea" id="RHEA:14265"/>
        <dbReference type="ChEBI" id="CHEBI:57501"/>
        <dbReference type="ChEBI" id="CHEBI:356416"/>
        <dbReference type="EC" id="5.4.3.8"/>
    </reaction>
</comment>
<accession>A0A120JVT2</accession>
<comment type="subunit">
    <text evidence="7">Homodimer.</text>
</comment>
<evidence type="ECO:0000256" key="6">
    <source>
        <dbReference type="ARBA" id="ARBA00023244"/>
    </source>
</evidence>
<dbReference type="Gene3D" id="3.40.1190.20">
    <property type="match status" value="1"/>
</dbReference>
<evidence type="ECO:0000256" key="7">
    <source>
        <dbReference type="HAMAP-Rule" id="MF_00375"/>
    </source>
</evidence>
<dbReference type="InterPro" id="IPR005814">
    <property type="entry name" value="Aminotrans_3"/>
</dbReference>
<keyword evidence="7" id="KW-0963">Cytoplasm</keyword>
<comment type="subcellular location">
    <subcellularLocation>
        <location evidence="7">Cytoplasm</location>
    </subcellularLocation>
</comment>
<dbReference type="PATRIC" id="fig|507626.3.peg.1088"/>
<dbReference type="InterPro" id="IPR029056">
    <property type="entry name" value="Ribokinase-like"/>
</dbReference>
<dbReference type="GO" id="GO:0006782">
    <property type="term" value="P:protoporphyrinogen IX biosynthetic process"/>
    <property type="evidence" value="ECO:0007669"/>
    <property type="project" value="UniProtKB-UniRule"/>
</dbReference>
<dbReference type="Gene3D" id="3.90.1150.10">
    <property type="entry name" value="Aspartate Aminotransferase, domain 1"/>
    <property type="match status" value="1"/>
</dbReference>
<dbReference type="Proteomes" id="UP000063387">
    <property type="component" value="Chromosome"/>
</dbReference>
<dbReference type="InterPro" id="IPR015421">
    <property type="entry name" value="PyrdxlP-dep_Trfase_major"/>
</dbReference>
<comment type="cofactor">
    <cofactor evidence="1 7">
        <name>pyridoxal 5'-phosphate</name>
        <dbReference type="ChEBI" id="CHEBI:597326"/>
    </cofactor>
</comment>
<evidence type="ECO:0000256" key="2">
    <source>
        <dbReference type="ARBA" id="ARBA00004819"/>
    </source>
</evidence>
<dbReference type="GO" id="GO:0030170">
    <property type="term" value="F:pyridoxal phosphate binding"/>
    <property type="evidence" value="ECO:0007669"/>
    <property type="project" value="InterPro"/>
</dbReference>
<dbReference type="InterPro" id="IPR015424">
    <property type="entry name" value="PyrdxlP-dep_Trfase"/>
</dbReference>
<keyword evidence="5 7" id="KW-0413">Isomerase</keyword>
<name>A0A120JVT2_9GAMM</name>
<evidence type="ECO:0000313" key="9">
    <source>
        <dbReference type="EMBL" id="AMD00174.1"/>
    </source>
</evidence>
<reference evidence="9 10" key="2">
    <citation type="submission" date="2016-02" db="EMBL/GenBank/DDBJ databases">
        <authorList>
            <person name="Wen L."/>
            <person name="He K."/>
            <person name="Yang H."/>
        </authorList>
    </citation>
    <scope>NUCLEOTIDE SEQUENCE [LARGE SCALE GENOMIC DNA]</scope>
    <source>
        <strain evidence="9 10">AGD 8-3</strain>
    </source>
</reference>
<dbReference type="CDD" id="cd00610">
    <property type="entry name" value="OAT_like"/>
    <property type="match status" value="1"/>
</dbReference>
<feature type="modified residue" description="N6-(pyridoxal phosphate)lysine" evidence="7">
    <location>
        <position position="612"/>
    </location>
</feature>
<dbReference type="AlphaFoldDB" id="A0A120JVT2"/>
<comment type="similarity">
    <text evidence="3 7">Belongs to the class-III pyridoxal-phosphate-dependent aminotransferase family. HemL subfamily.</text>
</comment>
<dbReference type="InterPro" id="IPR015422">
    <property type="entry name" value="PyrdxlP-dep_Trfase_small"/>
</dbReference>
<dbReference type="STRING" id="507626.LOKO_01097"/>
<dbReference type="Gene3D" id="3.40.640.10">
    <property type="entry name" value="Type I PLP-dependent aspartate aminotransferase-like (Major domain)"/>
    <property type="match status" value="1"/>
</dbReference>
<dbReference type="UniPathway" id="UPA00251">
    <property type="reaction ID" value="UER00317"/>
</dbReference>
<dbReference type="NCBIfam" id="NF000818">
    <property type="entry name" value="PRK00062.1"/>
    <property type="match status" value="1"/>
</dbReference>
<protein>
    <recommendedName>
        <fullName evidence="7">Glutamate-1-semialdehyde 2,1-aminomutase</fullName>
        <shortName evidence="7">GSA</shortName>
        <ecNumber evidence="7">5.4.3.8</ecNumber>
    </recommendedName>
    <alternativeName>
        <fullName evidence="7">Glutamate-1-semialdehyde aminotransferase</fullName>
        <shortName evidence="7">GSA-AT</shortName>
    </alternativeName>
</protein>
<reference evidence="9 10" key="1">
    <citation type="journal article" date="2016" name="Genome Announc.">
        <title>Draft Genome Sequence of 'Halomonas chromatireducens' Strain AGD 8-3, a Haloalkaliphilic Chromate- and Selenite-Reducing Gammaproteobacterium.</title>
        <authorList>
            <person name="Sharko F.S."/>
            <person name="Shapovalova A.A."/>
            <person name="Tsygankova S.V."/>
            <person name="Komova A.V."/>
            <person name="Boulygina E.S."/>
            <person name="Teslyuk A.B."/>
            <person name="Gotovtsev P.M."/>
            <person name="Namsaraev Z.B."/>
            <person name="Khijniak T.V."/>
            <person name="Nedoluzhko A.V."/>
            <person name="Vasilov R.G."/>
        </authorList>
    </citation>
    <scope>NUCLEOTIDE SEQUENCE [LARGE SCALE GENOMIC DNA]</scope>
    <source>
        <strain evidence="9 10">AGD 8-3</strain>
    </source>
</reference>
<dbReference type="EC" id="5.4.3.8" evidence="7"/>
<dbReference type="InterPro" id="IPR013749">
    <property type="entry name" value="PM/HMP-P_kinase-1"/>
</dbReference>
<evidence type="ECO:0000259" key="8">
    <source>
        <dbReference type="Pfam" id="PF08543"/>
    </source>
</evidence>
<dbReference type="FunFam" id="3.40.640.10:FF:000021">
    <property type="entry name" value="Glutamate-1-semialdehyde 2,1-aminomutase"/>
    <property type="match status" value="1"/>
</dbReference>
<sequence>MDDITPTPPVVLILAGHDPTGGAGLIADSEAVAACGGWAVTIPTALTVQNCRDVDRVVPVPVRLIREMGDALDEFSIAAIKVGLIASVDVLDAVVDVVRAHPGVPVVVDPVLKAGGGSELSTAALLDAFRERLLPLVDILTPNRLELTRLAGSEASNDLARAEQLLALGCRSLLVTGADDPEREVPPDEVQQVLYSRDQRAHWRWPRLPGRYHGSGCTLAAALAARLAGGEALRDACEQAQSFTWHALANGWRPGSHQSLPRRIGSTAGCVFHLTGGKERQLGSRPHWPCTLGADRMTRHLTDSRDMTAGHGLSNMNEKVIPDSIHSLEVSDGMPFDHRFSDSKEAFMTTSAQLFEQACRHIPGGVNSPVRAFKGLHRPPVFMERAQGAYLYDVEGKRYVDYVGSWGPMITGHADPDVLGAVRARLDNGLSFGTPTAIETTMADLICEMIPSIEMVRMVNSGTEATMSAIRLARGFTGRDKIVKFEGNYHGHSDSLLVKGGSGALTQGEPSPPGVPASLAEHTITLSYNDLDAVEACFEEIGSEIACIIVEPVAGNMNCIPPQPGFLETLRRVCTEYGSVLIFDEVMTGFRVAMGGAQAHYDIEPDLTCLGKIVGGGMPVGAFGGKREVMEQISPLGPVYQAGTLSGNPLAMAAGIALLTKLRAPGFHDALAQRVETLCHGLQERADAAGVDMITQRAGGMFGLFFTGQSRVDNFAQATACDADAFRRFFSAMLDEGVYLAPSAYEAGFMSSAHSPEDIQVTLDAAVKAFDRVRQG</sequence>
<dbReference type="OrthoDB" id="9801052at2"/>
<keyword evidence="4 7" id="KW-0663">Pyridoxal phosphate</keyword>
<dbReference type="SUPFAM" id="SSF53613">
    <property type="entry name" value="Ribokinase-like"/>
    <property type="match status" value="1"/>
</dbReference>
<organism evidence="9 10">
    <name type="scientific">Halomonas chromatireducens</name>
    <dbReference type="NCBI Taxonomy" id="507626"/>
    <lineage>
        <taxon>Bacteria</taxon>
        <taxon>Pseudomonadati</taxon>
        <taxon>Pseudomonadota</taxon>
        <taxon>Gammaproteobacteria</taxon>
        <taxon>Oceanospirillales</taxon>
        <taxon>Halomonadaceae</taxon>
        <taxon>Halomonas</taxon>
    </lineage>
</organism>
<dbReference type="GO" id="GO:0008483">
    <property type="term" value="F:transaminase activity"/>
    <property type="evidence" value="ECO:0007669"/>
    <property type="project" value="InterPro"/>
</dbReference>
<dbReference type="EMBL" id="CP014226">
    <property type="protein sequence ID" value="AMD00174.1"/>
    <property type="molecule type" value="Genomic_DNA"/>
</dbReference>
<evidence type="ECO:0000256" key="3">
    <source>
        <dbReference type="ARBA" id="ARBA00008981"/>
    </source>
</evidence>
<dbReference type="PROSITE" id="PS00600">
    <property type="entry name" value="AA_TRANSFER_CLASS_3"/>
    <property type="match status" value="1"/>
</dbReference>
<dbReference type="GO" id="GO:0042286">
    <property type="term" value="F:glutamate-1-semialdehyde 2,1-aminomutase activity"/>
    <property type="evidence" value="ECO:0007669"/>
    <property type="project" value="UniProtKB-UniRule"/>
</dbReference>
<evidence type="ECO:0000256" key="1">
    <source>
        <dbReference type="ARBA" id="ARBA00001933"/>
    </source>
</evidence>
<dbReference type="Pfam" id="PF00202">
    <property type="entry name" value="Aminotran_3"/>
    <property type="match status" value="1"/>
</dbReference>
<dbReference type="Pfam" id="PF08543">
    <property type="entry name" value="Phos_pyr_kin"/>
    <property type="match status" value="1"/>
</dbReference>
<keyword evidence="6 7" id="KW-0627">Porphyrin biosynthesis</keyword>
<evidence type="ECO:0000313" key="10">
    <source>
        <dbReference type="Proteomes" id="UP000063387"/>
    </source>
</evidence>
<dbReference type="PANTHER" id="PTHR43713:SF3">
    <property type="entry name" value="GLUTAMATE-1-SEMIALDEHYDE 2,1-AMINOMUTASE 1, CHLOROPLASTIC-RELATED"/>
    <property type="match status" value="1"/>
</dbReference>
<dbReference type="InterPro" id="IPR049704">
    <property type="entry name" value="Aminotrans_3_PPA_site"/>
</dbReference>